<dbReference type="InterPro" id="IPR039425">
    <property type="entry name" value="RNA_pol_sigma-70-like"/>
</dbReference>
<dbReference type="Gene3D" id="1.10.1740.10">
    <property type="match status" value="1"/>
</dbReference>
<dbReference type="InterPro" id="IPR013324">
    <property type="entry name" value="RNA_pol_sigma_r3/r4-like"/>
</dbReference>
<evidence type="ECO:0000256" key="5">
    <source>
        <dbReference type="ARBA" id="ARBA00023163"/>
    </source>
</evidence>
<dbReference type="Pfam" id="PF04542">
    <property type="entry name" value="Sigma70_r2"/>
    <property type="match status" value="1"/>
</dbReference>
<gene>
    <name evidence="8" type="ORF">HH304_14425</name>
</gene>
<dbReference type="Proteomes" id="UP000559010">
    <property type="component" value="Unassembled WGS sequence"/>
</dbReference>
<keyword evidence="3" id="KW-0731">Sigma factor</keyword>
<feature type="domain" description="RNA polymerase sigma factor 70 region 4 type 2" evidence="7">
    <location>
        <begin position="115"/>
        <end position="166"/>
    </location>
</feature>
<protein>
    <submittedName>
        <fullName evidence="8">Sigma-70 family RNA polymerase sigma factor</fullName>
    </submittedName>
</protein>
<accession>A0A848J1M7</accession>
<evidence type="ECO:0000256" key="3">
    <source>
        <dbReference type="ARBA" id="ARBA00023082"/>
    </source>
</evidence>
<dbReference type="InterPro" id="IPR014284">
    <property type="entry name" value="RNA_pol_sigma-70_dom"/>
</dbReference>
<evidence type="ECO:0000256" key="4">
    <source>
        <dbReference type="ARBA" id="ARBA00023125"/>
    </source>
</evidence>
<dbReference type="NCBIfam" id="TIGR02937">
    <property type="entry name" value="sigma70-ECF"/>
    <property type="match status" value="1"/>
</dbReference>
<dbReference type="Pfam" id="PF08281">
    <property type="entry name" value="Sigma70_r4_2"/>
    <property type="match status" value="1"/>
</dbReference>
<keyword evidence="2" id="KW-0805">Transcription regulation</keyword>
<reference evidence="8 9" key="1">
    <citation type="submission" date="2020-04" db="EMBL/GenBank/DDBJ databases">
        <title>Flammeovirgaceae bacterium KN852 isolated from deep sea.</title>
        <authorList>
            <person name="Zhang D.-C."/>
        </authorList>
    </citation>
    <scope>NUCLEOTIDE SEQUENCE [LARGE SCALE GENOMIC DNA]</scope>
    <source>
        <strain evidence="8 9">KN852</strain>
    </source>
</reference>
<evidence type="ECO:0000259" key="7">
    <source>
        <dbReference type="Pfam" id="PF08281"/>
    </source>
</evidence>
<dbReference type="InterPro" id="IPR013249">
    <property type="entry name" value="RNA_pol_sigma70_r4_t2"/>
</dbReference>
<organism evidence="8 9">
    <name type="scientific">Marinigracilibium pacificum</name>
    <dbReference type="NCBI Taxonomy" id="2729599"/>
    <lineage>
        <taxon>Bacteria</taxon>
        <taxon>Pseudomonadati</taxon>
        <taxon>Bacteroidota</taxon>
        <taxon>Cytophagia</taxon>
        <taxon>Cytophagales</taxon>
        <taxon>Flammeovirgaceae</taxon>
        <taxon>Marinigracilibium</taxon>
    </lineage>
</organism>
<dbReference type="GO" id="GO:0016987">
    <property type="term" value="F:sigma factor activity"/>
    <property type="evidence" value="ECO:0007669"/>
    <property type="project" value="UniProtKB-KW"/>
</dbReference>
<name>A0A848J1M7_9BACT</name>
<keyword evidence="4" id="KW-0238">DNA-binding</keyword>
<comment type="caution">
    <text evidence="8">The sequence shown here is derived from an EMBL/GenBank/DDBJ whole genome shotgun (WGS) entry which is preliminary data.</text>
</comment>
<dbReference type="AlphaFoldDB" id="A0A848J1M7"/>
<feature type="domain" description="RNA polymerase sigma-70 region 2" evidence="6">
    <location>
        <begin position="18"/>
        <end position="81"/>
    </location>
</feature>
<evidence type="ECO:0000256" key="2">
    <source>
        <dbReference type="ARBA" id="ARBA00023015"/>
    </source>
</evidence>
<evidence type="ECO:0000313" key="8">
    <source>
        <dbReference type="EMBL" id="NMM49601.1"/>
    </source>
</evidence>
<dbReference type="PANTHER" id="PTHR43133">
    <property type="entry name" value="RNA POLYMERASE ECF-TYPE SIGMA FACTO"/>
    <property type="match status" value="1"/>
</dbReference>
<dbReference type="GO" id="GO:0006352">
    <property type="term" value="P:DNA-templated transcription initiation"/>
    <property type="evidence" value="ECO:0007669"/>
    <property type="project" value="InterPro"/>
</dbReference>
<keyword evidence="5" id="KW-0804">Transcription</keyword>
<dbReference type="InterPro" id="IPR036388">
    <property type="entry name" value="WH-like_DNA-bd_sf"/>
</dbReference>
<dbReference type="CDD" id="cd06171">
    <property type="entry name" value="Sigma70_r4"/>
    <property type="match status" value="1"/>
</dbReference>
<evidence type="ECO:0000256" key="1">
    <source>
        <dbReference type="ARBA" id="ARBA00010641"/>
    </source>
</evidence>
<comment type="similarity">
    <text evidence="1">Belongs to the sigma-70 factor family. ECF subfamily.</text>
</comment>
<dbReference type="GO" id="GO:0003677">
    <property type="term" value="F:DNA binding"/>
    <property type="evidence" value="ECO:0007669"/>
    <property type="project" value="UniProtKB-KW"/>
</dbReference>
<dbReference type="InterPro" id="IPR007627">
    <property type="entry name" value="RNA_pol_sigma70_r2"/>
</dbReference>
<evidence type="ECO:0000259" key="6">
    <source>
        <dbReference type="Pfam" id="PF04542"/>
    </source>
</evidence>
<dbReference type="PANTHER" id="PTHR43133:SF8">
    <property type="entry name" value="RNA POLYMERASE SIGMA FACTOR HI_1459-RELATED"/>
    <property type="match status" value="1"/>
</dbReference>
<proteinExistence type="inferred from homology"/>
<keyword evidence="9" id="KW-1185">Reference proteome</keyword>
<dbReference type="RefSeq" id="WP_169682872.1">
    <property type="nucleotide sequence ID" value="NZ_JABBNU010000009.1"/>
</dbReference>
<evidence type="ECO:0000313" key="9">
    <source>
        <dbReference type="Proteomes" id="UP000559010"/>
    </source>
</evidence>
<dbReference type="EMBL" id="JABBNU010000009">
    <property type="protein sequence ID" value="NMM49601.1"/>
    <property type="molecule type" value="Genomic_DNA"/>
</dbReference>
<dbReference type="InterPro" id="IPR013325">
    <property type="entry name" value="RNA_pol_sigma_r2"/>
</dbReference>
<dbReference type="SUPFAM" id="SSF88659">
    <property type="entry name" value="Sigma3 and sigma4 domains of RNA polymerase sigma factors"/>
    <property type="match status" value="1"/>
</dbReference>
<dbReference type="Gene3D" id="1.10.10.10">
    <property type="entry name" value="Winged helix-like DNA-binding domain superfamily/Winged helix DNA-binding domain"/>
    <property type="match status" value="1"/>
</dbReference>
<sequence length="176" mass="20486">MPDEKKSICEEQNFDSFFKKEAKSLFSYLSYRFGNSEQANDAVQEAFVKLWQNCAEVQFEKAKGFLYTVATNLMTSVKRHEQVKLKYSERAVQINSGKANNESPEYLIIEKEFMERLTQAINELPERQRTAYLLNRVDKKTYREIAEVMEISVKGVEKLMHKALIKIQKIIDEGVG</sequence>
<dbReference type="SUPFAM" id="SSF88946">
    <property type="entry name" value="Sigma2 domain of RNA polymerase sigma factors"/>
    <property type="match status" value="1"/>
</dbReference>